<proteinExistence type="predicted"/>
<organism evidence="2 3">
    <name type="scientific">Fragilariopsis cylindrus CCMP1102</name>
    <dbReference type="NCBI Taxonomy" id="635003"/>
    <lineage>
        <taxon>Eukaryota</taxon>
        <taxon>Sar</taxon>
        <taxon>Stramenopiles</taxon>
        <taxon>Ochrophyta</taxon>
        <taxon>Bacillariophyta</taxon>
        <taxon>Bacillariophyceae</taxon>
        <taxon>Bacillariophycidae</taxon>
        <taxon>Bacillariales</taxon>
        <taxon>Bacillariaceae</taxon>
        <taxon>Fragilariopsis</taxon>
    </lineage>
</organism>
<dbReference type="AlphaFoldDB" id="A0A1E7ETH9"/>
<dbReference type="InParanoid" id="A0A1E7ETH9"/>
<feature type="region of interest" description="Disordered" evidence="1">
    <location>
        <begin position="261"/>
        <end position="294"/>
    </location>
</feature>
<reference evidence="2 3" key="1">
    <citation type="submission" date="2016-09" db="EMBL/GenBank/DDBJ databases">
        <title>Extensive genetic diversity and differential bi-allelic expression allows diatom success in the polar Southern Ocean.</title>
        <authorList>
            <consortium name="DOE Joint Genome Institute"/>
            <person name="Mock T."/>
            <person name="Otillar R.P."/>
            <person name="Strauss J."/>
            <person name="Dupont C."/>
            <person name="Frickenhaus S."/>
            <person name="Maumus F."/>
            <person name="Mcmullan M."/>
            <person name="Sanges R."/>
            <person name="Schmutz J."/>
            <person name="Toseland A."/>
            <person name="Valas R."/>
            <person name="Veluchamy A."/>
            <person name="Ward B.J."/>
            <person name="Allen A."/>
            <person name="Barry K."/>
            <person name="Falciatore A."/>
            <person name="Ferrante M."/>
            <person name="Fortunato A.E."/>
            <person name="Gloeckner G."/>
            <person name="Gruber A."/>
            <person name="Hipkin R."/>
            <person name="Janech M."/>
            <person name="Kroth P."/>
            <person name="Leese F."/>
            <person name="Lindquist E."/>
            <person name="Lyon B.R."/>
            <person name="Martin J."/>
            <person name="Mayer C."/>
            <person name="Parker M."/>
            <person name="Quesneville H."/>
            <person name="Raymond J."/>
            <person name="Uhlig C."/>
            <person name="Valentin K.U."/>
            <person name="Worden A.Z."/>
            <person name="Armbrust E.V."/>
            <person name="Bowler C."/>
            <person name="Green B."/>
            <person name="Moulton V."/>
            <person name="Van Oosterhout C."/>
            <person name="Grigoriev I."/>
        </authorList>
    </citation>
    <scope>NUCLEOTIDE SEQUENCE [LARGE SCALE GENOMIC DNA]</scope>
    <source>
        <strain evidence="2 3">CCMP1102</strain>
    </source>
</reference>
<evidence type="ECO:0000313" key="2">
    <source>
        <dbReference type="EMBL" id="OEU09330.1"/>
    </source>
</evidence>
<protein>
    <submittedName>
        <fullName evidence="2">Uncharacterized protein</fullName>
    </submittedName>
</protein>
<evidence type="ECO:0000256" key="1">
    <source>
        <dbReference type="SAM" id="MobiDB-lite"/>
    </source>
</evidence>
<evidence type="ECO:0000313" key="3">
    <source>
        <dbReference type="Proteomes" id="UP000095751"/>
    </source>
</evidence>
<gene>
    <name evidence="2" type="ORF">FRACYDRAFT_264335</name>
</gene>
<dbReference type="OrthoDB" id="56301at2759"/>
<dbReference type="KEGG" id="fcy:FRACYDRAFT_264335"/>
<sequence>MNCGVGTPVADSLTAAASTTTPKLFHRQCNPTTCRMTSGMCVDCAQCLNHCVCGDNAKLLPATCDTPDCNPIICSDCMRCTTHCTCYCDPNLLRGNDNDTTNKKQSTSRPIKKNTCLLSDDDDENEENGKNDPINSRRFTDTSTNETQTKKKKDNDNNDTDSSNDRMANTRIVSIGGRNIVSKEEEEEDDVFGDCDEIDEVYAEIEIPAAGTMSSIRATSPITTFDFSVATSTNNSISPTRASASTSPRNNLVGRTASAASITAPRNNNLGGGRKRSWLPHLNRRRSITSSRNK</sequence>
<dbReference type="Proteomes" id="UP000095751">
    <property type="component" value="Unassembled WGS sequence"/>
</dbReference>
<keyword evidence="3" id="KW-1185">Reference proteome</keyword>
<feature type="compositionally biased region" description="Basic residues" evidence="1">
    <location>
        <begin position="273"/>
        <end position="294"/>
    </location>
</feature>
<feature type="region of interest" description="Disordered" evidence="1">
    <location>
        <begin position="98"/>
        <end position="191"/>
    </location>
</feature>
<accession>A0A1E7ETH9</accession>
<dbReference type="EMBL" id="KV784376">
    <property type="protein sequence ID" value="OEU09330.1"/>
    <property type="molecule type" value="Genomic_DNA"/>
</dbReference>
<name>A0A1E7ETH9_9STRA</name>